<accession>A0ABS0BWA2</accession>
<dbReference type="SUPFAM" id="SSF102400">
    <property type="entry name" value="DNA polymerase III chi subunit"/>
    <property type="match status" value="1"/>
</dbReference>
<dbReference type="InterPro" id="IPR036768">
    <property type="entry name" value="PolIII_chi_sf"/>
</dbReference>
<dbReference type="EMBL" id="JACBGI020000002">
    <property type="protein sequence ID" value="MBF6057254.1"/>
    <property type="molecule type" value="Genomic_DNA"/>
</dbReference>
<dbReference type="RefSeq" id="WP_194947617.1">
    <property type="nucleotide sequence ID" value="NZ_JACBGI020000002.1"/>
</dbReference>
<dbReference type="Gene3D" id="3.40.50.10110">
    <property type="entry name" value="DNA polymerase III subunit chi"/>
    <property type="match status" value="1"/>
</dbReference>
<name>A0ABS0BWA2_9GAMM</name>
<dbReference type="InterPro" id="IPR007459">
    <property type="entry name" value="DNA_pol3_chi"/>
</dbReference>
<reference evidence="1 2" key="2">
    <citation type="submission" date="2020-11" db="EMBL/GenBank/DDBJ databases">
        <title>Sulfur oxidizing isolate from Hospital Hole Sinkhole.</title>
        <authorList>
            <person name="Scott K.M."/>
        </authorList>
    </citation>
    <scope>NUCLEOTIDE SEQUENCE [LARGE SCALE GENOMIC DNA]</scope>
    <source>
        <strain evidence="1 2">HH1</strain>
    </source>
</reference>
<comment type="caution">
    <text evidence="1">The sequence shown here is derived from an EMBL/GenBank/DDBJ whole genome shotgun (WGS) entry which is preliminary data.</text>
</comment>
<dbReference type="Pfam" id="PF04364">
    <property type="entry name" value="DNA_pol3_chi"/>
    <property type="match status" value="1"/>
</dbReference>
<proteinExistence type="predicted"/>
<dbReference type="PANTHER" id="PTHR38767">
    <property type="entry name" value="DNA POLYMERASE III SUBUNIT CHI"/>
    <property type="match status" value="1"/>
</dbReference>
<organism evidence="1 2">
    <name type="scientific">Thiomicrorhabdus heinhorstiae</name>
    <dbReference type="NCBI Taxonomy" id="2748010"/>
    <lineage>
        <taxon>Bacteria</taxon>
        <taxon>Pseudomonadati</taxon>
        <taxon>Pseudomonadota</taxon>
        <taxon>Gammaproteobacteria</taxon>
        <taxon>Thiotrichales</taxon>
        <taxon>Piscirickettsiaceae</taxon>
        <taxon>Thiomicrorhabdus</taxon>
    </lineage>
</organism>
<protein>
    <submittedName>
        <fullName evidence="1">DNA polymerase III subunit chi</fullName>
    </submittedName>
</protein>
<dbReference type="PANTHER" id="PTHR38767:SF1">
    <property type="entry name" value="DNA POLYMERASE III SUBUNIT CHI"/>
    <property type="match status" value="1"/>
</dbReference>
<dbReference type="Proteomes" id="UP001193680">
    <property type="component" value="Unassembled WGS sequence"/>
</dbReference>
<gene>
    <name evidence="1" type="ORF">H8792_002770</name>
</gene>
<evidence type="ECO:0000313" key="1">
    <source>
        <dbReference type="EMBL" id="MBF6057254.1"/>
    </source>
</evidence>
<keyword evidence="2" id="KW-1185">Reference proteome</keyword>
<reference evidence="1 2" key="1">
    <citation type="submission" date="2020-06" db="EMBL/GenBank/DDBJ databases">
        <authorList>
            <person name="Scott K."/>
        </authorList>
    </citation>
    <scope>NUCLEOTIDE SEQUENCE [LARGE SCALE GENOMIC DNA]</scope>
    <source>
        <strain evidence="1 2">HH1</strain>
    </source>
</reference>
<evidence type="ECO:0000313" key="2">
    <source>
        <dbReference type="Proteomes" id="UP001193680"/>
    </source>
</evidence>
<sequence>MSGQQDVLFYVLNSHLPQEREAFLHKLVNKIWQERRQCDVRFETLDDARRYDLALWDFKPQSFIPHGIGKHHSSIRLYDGNIAESRGDVLINLHPQFFDNFKLYRRTIEVLDQSEYLIQMGRERWKAYKQHGIQPTVHKIGF</sequence>